<dbReference type="PROSITE" id="PS51128">
    <property type="entry name" value="ZF_DKSA_2"/>
    <property type="match status" value="1"/>
</dbReference>
<evidence type="ECO:0000256" key="4">
    <source>
        <dbReference type="PROSITE-ProRule" id="PRU00510"/>
    </source>
</evidence>
<keyword evidence="2" id="KW-0863">Zinc-finger</keyword>
<evidence type="ECO:0000313" key="6">
    <source>
        <dbReference type="EMBL" id="SJZ61659.1"/>
    </source>
</evidence>
<dbReference type="Gene3D" id="1.20.120.910">
    <property type="entry name" value="DksA, coiled-coil domain"/>
    <property type="match status" value="1"/>
</dbReference>
<protein>
    <submittedName>
        <fullName evidence="6">Transcriptional regulator, TraR/DksA family</fullName>
    </submittedName>
</protein>
<dbReference type="InterPro" id="IPR037187">
    <property type="entry name" value="DnaK_N"/>
</dbReference>
<feature type="domain" description="Zinc finger DksA/TraR C4-type" evidence="5">
    <location>
        <begin position="80"/>
        <end position="115"/>
    </location>
</feature>
<dbReference type="Proteomes" id="UP000190395">
    <property type="component" value="Unassembled WGS sequence"/>
</dbReference>
<dbReference type="STRING" id="225004.SAMN02745152_00747"/>
<dbReference type="SUPFAM" id="SSF57716">
    <property type="entry name" value="Glucocorticoid receptor-like (DNA-binding domain)"/>
    <property type="match status" value="1"/>
</dbReference>
<dbReference type="SUPFAM" id="SSF109635">
    <property type="entry name" value="DnaK suppressor protein DksA, alpha-hairpin domain"/>
    <property type="match status" value="1"/>
</dbReference>
<proteinExistence type="predicted"/>
<name>A0A1T4M3U2_9SPIR</name>
<dbReference type="PANTHER" id="PTHR33823">
    <property type="entry name" value="RNA POLYMERASE-BINDING TRANSCRIPTION FACTOR DKSA-RELATED"/>
    <property type="match status" value="1"/>
</dbReference>
<evidence type="ECO:0000259" key="5">
    <source>
        <dbReference type="Pfam" id="PF01258"/>
    </source>
</evidence>
<keyword evidence="1" id="KW-0479">Metal-binding</keyword>
<dbReference type="AlphaFoldDB" id="A0A1T4M3U2"/>
<organism evidence="6 7">
    <name type="scientific">Treponema berlinense</name>
    <dbReference type="NCBI Taxonomy" id="225004"/>
    <lineage>
        <taxon>Bacteria</taxon>
        <taxon>Pseudomonadati</taxon>
        <taxon>Spirochaetota</taxon>
        <taxon>Spirochaetia</taxon>
        <taxon>Spirochaetales</taxon>
        <taxon>Treponemataceae</taxon>
        <taxon>Treponema</taxon>
    </lineage>
</organism>
<keyword evidence="3" id="KW-0862">Zinc</keyword>
<gene>
    <name evidence="6" type="ORF">SAMN02745152_00747</name>
</gene>
<dbReference type="GeneID" id="303367008"/>
<sequence>MEKAFVEKMKEKLIEQKNTILGSLAAQNEDYKKIVEGGESGDEVDVASDVVDGRLLESLGAQDSNRLQMINNALDRIKQGTYGRCLVCKEEIPKERLEAIPYAFMCINCQSRNERQNR</sequence>
<evidence type="ECO:0000256" key="1">
    <source>
        <dbReference type="ARBA" id="ARBA00022723"/>
    </source>
</evidence>
<dbReference type="EMBL" id="FUXC01000003">
    <property type="protein sequence ID" value="SJZ61659.1"/>
    <property type="molecule type" value="Genomic_DNA"/>
</dbReference>
<evidence type="ECO:0000256" key="2">
    <source>
        <dbReference type="ARBA" id="ARBA00022771"/>
    </source>
</evidence>
<dbReference type="OrthoDB" id="9811543at2"/>
<dbReference type="InterPro" id="IPR000962">
    <property type="entry name" value="Znf_DskA_TraR"/>
</dbReference>
<dbReference type="RefSeq" id="WP_078930501.1">
    <property type="nucleotide sequence ID" value="NZ_FUXC01000003.1"/>
</dbReference>
<accession>A0A1T4M3U2</accession>
<reference evidence="6 7" key="1">
    <citation type="submission" date="2017-02" db="EMBL/GenBank/DDBJ databases">
        <authorList>
            <person name="Peterson S.W."/>
        </authorList>
    </citation>
    <scope>NUCLEOTIDE SEQUENCE [LARGE SCALE GENOMIC DNA]</scope>
    <source>
        <strain evidence="6 7">ATCC BAA-909</strain>
    </source>
</reference>
<dbReference type="PANTHER" id="PTHR33823:SF4">
    <property type="entry name" value="GENERAL STRESS PROTEIN 16O"/>
    <property type="match status" value="1"/>
</dbReference>
<dbReference type="GO" id="GO:0008270">
    <property type="term" value="F:zinc ion binding"/>
    <property type="evidence" value="ECO:0007669"/>
    <property type="project" value="UniProtKB-KW"/>
</dbReference>
<keyword evidence="7" id="KW-1185">Reference proteome</keyword>
<dbReference type="Pfam" id="PF01258">
    <property type="entry name" value="zf-dskA_traR"/>
    <property type="match status" value="1"/>
</dbReference>
<evidence type="ECO:0000256" key="3">
    <source>
        <dbReference type="ARBA" id="ARBA00022833"/>
    </source>
</evidence>
<evidence type="ECO:0000313" key="7">
    <source>
        <dbReference type="Proteomes" id="UP000190395"/>
    </source>
</evidence>
<feature type="zinc finger region" description="dksA C4-type" evidence="4">
    <location>
        <begin position="85"/>
        <end position="109"/>
    </location>
</feature>